<dbReference type="PANTHER" id="PTHR30250">
    <property type="entry name" value="PST FAMILY PREDICTED COLANIC ACID TRANSPORTER"/>
    <property type="match status" value="1"/>
</dbReference>
<name>A0A162HJM0_LACPN</name>
<protein>
    <submittedName>
        <fullName evidence="6">O-antigen flippase Wzx</fullName>
    </submittedName>
</protein>
<evidence type="ECO:0000256" key="5">
    <source>
        <dbReference type="ARBA" id="ARBA00023136"/>
    </source>
</evidence>
<dbReference type="PATRIC" id="fig|1590.148.peg.1009"/>
<evidence type="ECO:0000256" key="3">
    <source>
        <dbReference type="ARBA" id="ARBA00022692"/>
    </source>
</evidence>
<comment type="caution">
    <text evidence="6">The sequence shown here is derived from an EMBL/GenBank/DDBJ whole genome shotgun (WGS) entry which is preliminary data.</text>
</comment>
<evidence type="ECO:0000313" key="6">
    <source>
        <dbReference type="EMBL" id="KZU97823.1"/>
    </source>
</evidence>
<evidence type="ECO:0000256" key="2">
    <source>
        <dbReference type="ARBA" id="ARBA00022475"/>
    </source>
</evidence>
<evidence type="ECO:0000256" key="1">
    <source>
        <dbReference type="ARBA" id="ARBA00004651"/>
    </source>
</evidence>
<reference evidence="6 7" key="1">
    <citation type="submission" date="2016-03" db="EMBL/GenBank/DDBJ databases">
        <title>Comparative genomics of 54 Lactobacillus plantarum strains reveals genomic uncoupling from niche constraints.</title>
        <authorList>
            <person name="Martino M.E."/>
        </authorList>
    </citation>
    <scope>NUCLEOTIDE SEQUENCE [LARGE SCALE GENOMIC DNA]</scope>
    <source>
        <strain evidence="6 7">19.1</strain>
    </source>
</reference>
<dbReference type="InterPro" id="IPR050833">
    <property type="entry name" value="Poly_Biosynth_Transport"/>
</dbReference>
<keyword evidence="2" id="KW-1003">Cell membrane</keyword>
<dbReference type="RefSeq" id="WP_046810996.1">
    <property type="nucleotide sequence ID" value="NZ_CP187928.1"/>
</dbReference>
<comment type="subcellular location">
    <subcellularLocation>
        <location evidence="1">Cell membrane</location>
        <topology evidence="1">Multi-pass membrane protein</topology>
    </subcellularLocation>
</comment>
<keyword evidence="4" id="KW-1133">Transmembrane helix</keyword>
<gene>
    <name evidence="6" type="ORF">Lp19_0507</name>
</gene>
<keyword evidence="5" id="KW-0472">Membrane</keyword>
<keyword evidence="3" id="KW-0812">Transmembrane</keyword>
<evidence type="ECO:0000313" key="7">
    <source>
        <dbReference type="Proteomes" id="UP000076882"/>
    </source>
</evidence>
<organism evidence="6 7">
    <name type="scientific">Lactiplantibacillus plantarum</name>
    <name type="common">Lactobacillus plantarum</name>
    <dbReference type="NCBI Taxonomy" id="1590"/>
    <lineage>
        <taxon>Bacteria</taxon>
        <taxon>Bacillati</taxon>
        <taxon>Bacillota</taxon>
        <taxon>Bacilli</taxon>
        <taxon>Lactobacillales</taxon>
        <taxon>Lactobacillaceae</taxon>
        <taxon>Lactiplantibacillus</taxon>
    </lineage>
</organism>
<dbReference type="EMBL" id="LUXM01000012">
    <property type="protein sequence ID" value="KZU97823.1"/>
    <property type="molecule type" value="Genomic_DNA"/>
</dbReference>
<proteinExistence type="predicted"/>
<dbReference type="GO" id="GO:0005886">
    <property type="term" value="C:plasma membrane"/>
    <property type="evidence" value="ECO:0007669"/>
    <property type="project" value="UniProtKB-SubCell"/>
</dbReference>
<evidence type="ECO:0000256" key="4">
    <source>
        <dbReference type="ARBA" id="ARBA00022989"/>
    </source>
</evidence>
<dbReference type="PANTHER" id="PTHR30250:SF26">
    <property type="entry name" value="PSMA PROTEIN"/>
    <property type="match status" value="1"/>
</dbReference>
<dbReference type="Proteomes" id="UP000076882">
    <property type="component" value="Unassembled WGS sequence"/>
</dbReference>
<accession>A0A162HJM0</accession>
<dbReference type="AlphaFoldDB" id="A0A162HJM0"/>
<sequence length="517" mass="58805">MKVSRSKSTMLNSSILTLVQIFTILVKFITQTIFIKYLGKEYLGLNGLFTNVLSVLSFAELGVGSAIVFSLYAPLAKRDENSISALMNLFRKAYNAIGIIIAFAGIVMIPVLPYLIKDYNDLTHVSLYFVLYISNSVVSYFFTYKRSLLIADQKEYISALNQLKYTALQVVLQVAVLFFFHSYAYYLIVAIITTLLSNFTISRKVDRLYPYLSKHRDLKVDTKSIHIIRNNIVGMVGSKIGSIVVRSTDNLLLSAFMGIYIVGIYSNYLLIVTSISSVFTKLISSVTASVGNLIAENNKKRTFDVFRTHYTINFFIVSVSAGCLLVSLNPFIKFWAGKSYTLALSIVIIIVLNYFFDQLRQSSLTFITAYGLFVANGKKSVVEAIMNFAFSFTLLVGFHLGIRGVLLGTILTNLILNSWWEPLLLFRAGFGFRKKYMRFYLINYWLSNLAILSFIFVGSQFIFYLDTYIHNSNFLIALINSILMLILQLIYFTIFYSRTSGYKYLLKVGKHLLLRKH</sequence>